<dbReference type="SUPFAM" id="SSF142764">
    <property type="entry name" value="YgbK-like"/>
    <property type="match status" value="1"/>
</dbReference>
<evidence type="ECO:0000313" key="9">
    <source>
        <dbReference type="EMBL" id="TNC26902.1"/>
    </source>
</evidence>
<evidence type="ECO:0000256" key="2">
    <source>
        <dbReference type="ARBA" id="ARBA00022679"/>
    </source>
</evidence>
<keyword evidence="6" id="KW-0119">Carbohydrate metabolism</keyword>
<evidence type="ECO:0000256" key="3">
    <source>
        <dbReference type="ARBA" id="ARBA00022741"/>
    </source>
</evidence>
<sequence length="405" mass="40127">MVRRQGQGRADDRAGAVVTGRLVIVADDLTGAADAAAAFGPFAEVALDASAALPGAEVVAVDTDSRHRGAAFAAKAVTAAVRAAAAAGFPLYKKIDSTLRGNIAAEIGAALHELSATALLAPAFPGTGRTVTGGVLRVGGAPRGDLRELFAGTGLPTALIPLETVRKGPSEVVGAHRAAGVAVVCADAETDADLQILNAAAATLGPQVLLVGSAGLTRVAARARGAGPRPFPPAPDGAVLTVLGSYSALAAEQRAALMASGEVTAVPLAAPFGLAERNRAAAMLAATDGDTLLVPDPGAPVERARAADVADALAAVAARCLSANRERLCGLILTGGETARAVLLAAGVTGFDVLGEVEPGVVRASVPALGGLPLITKAGAFGGPGTLEHARRSLHERAVHPTATH</sequence>
<protein>
    <submittedName>
        <fullName evidence="9">Four-carbon acid sugar kinase family protein</fullName>
    </submittedName>
</protein>
<keyword evidence="3" id="KW-0547">Nucleotide-binding</keyword>
<keyword evidence="10" id="KW-1185">Reference proteome</keyword>
<dbReference type="InterPro" id="IPR042213">
    <property type="entry name" value="NBD_C_sf"/>
</dbReference>
<comment type="caution">
    <text evidence="9">The sequence shown here is derived from an EMBL/GenBank/DDBJ whole genome shotgun (WGS) entry which is preliminary data.</text>
</comment>
<organism evidence="9 10">
    <name type="scientific">Amycolatopsis alkalitolerans</name>
    <dbReference type="NCBI Taxonomy" id="2547244"/>
    <lineage>
        <taxon>Bacteria</taxon>
        <taxon>Bacillati</taxon>
        <taxon>Actinomycetota</taxon>
        <taxon>Actinomycetes</taxon>
        <taxon>Pseudonocardiales</taxon>
        <taxon>Pseudonocardiaceae</taxon>
        <taxon>Amycolatopsis</taxon>
    </lineage>
</organism>
<dbReference type="Gene3D" id="3.40.50.10840">
    <property type="entry name" value="Putative sugar-binding, N-terminal domain"/>
    <property type="match status" value="1"/>
</dbReference>
<dbReference type="InterPro" id="IPR037051">
    <property type="entry name" value="4-carb_acid_sugar_kinase_N_sf"/>
</dbReference>
<dbReference type="EMBL" id="VDFW01000007">
    <property type="protein sequence ID" value="TNC26902.1"/>
    <property type="molecule type" value="Genomic_DNA"/>
</dbReference>
<evidence type="ECO:0000259" key="8">
    <source>
        <dbReference type="Pfam" id="PF17042"/>
    </source>
</evidence>
<accession>A0A5C4M5U2</accession>
<dbReference type="GO" id="GO:0016301">
    <property type="term" value="F:kinase activity"/>
    <property type="evidence" value="ECO:0007669"/>
    <property type="project" value="UniProtKB-KW"/>
</dbReference>
<keyword evidence="2" id="KW-0808">Transferase</keyword>
<evidence type="ECO:0000259" key="7">
    <source>
        <dbReference type="Pfam" id="PF07005"/>
    </source>
</evidence>
<dbReference type="Pfam" id="PF07005">
    <property type="entry name" value="SBD_N"/>
    <property type="match status" value="1"/>
</dbReference>
<evidence type="ECO:0000256" key="4">
    <source>
        <dbReference type="ARBA" id="ARBA00022777"/>
    </source>
</evidence>
<comment type="similarity">
    <text evidence="1">Belongs to the four-carbon acid sugar kinase family.</text>
</comment>
<keyword evidence="5" id="KW-0067">ATP-binding</keyword>
<dbReference type="GO" id="GO:0005524">
    <property type="term" value="F:ATP binding"/>
    <property type="evidence" value="ECO:0007669"/>
    <property type="project" value="UniProtKB-KW"/>
</dbReference>
<name>A0A5C4M5U2_9PSEU</name>
<evidence type="ECO:0000256" key="1">
    <source>
        <dbReference type="ARBA" id="ARBA00005715"/>
    </source>
</evidence>
<reference evidence="9 10" key="1">
    <citation type="submission" date="2019-06" db="EMBL/GenBank/DDBJ databases">
        <title>Amycolatopsis alkalitolerans sp. nov., isolated from Gastrodia elata Blume.</title>
        <authorList>
            <person name="Narsing Rao M.P."/>
            <person name="Li W.J."/>
        </authorList>
    </citation>
    <scope>NUCLEOTIDE SEQUENCE [LARGE SCALE GENOMIC DNA]</scope>
    <source>
        <strain evidence="9 10">SYSUP0005</strain>
    </source>
</reference>
<dbReference type="Gene3D" id="3.40.980.20">
    <property type="entry name" value="Four-carbon acid sugar kinase, nucleotide binding domain"/>
    <property type="match status" value="1"/>
</dbReference>
<dbReference type="Proteomes" id="UP000305546">
    <property type="component" value="Unassembled WGS sequence"/>
</dbReference>
<keyword evidence="4 9" id="KW-0418">Kinase</keyword>
<evidence type="ECO:0000256" key="5">
    <source>
        <dbReference type="ARBA" id="ARBA00022840"/>
    </source>
</evidence>
<dbReference type="InterPro" id="IPR031475">
    <property type="entry name" value="NBD_C"/>
</dbReference>
<proteinExistence type="inferred from homology"/>
<evidence type="ECO:0000256" key="6">
    <source>
        <dbReference type="ARBA" id="ARBA00023277"/>
    </source>
</evidence>
<dbReference type="AlphaFoldDB" id="A0A5C4M5U2"/>
<feature type="domain" description="Four-carbon acid sugar kinase nucleotide binding" evidence="8">
    <location>
        <begin position="240"/>
        <end position="387"/>
    </location>
</feature>
<feature type="domain" description="Four-carbon acid sugar kinase N-terminal" evidence="7">
    <location>
        <begin position="22"/>
        <end position="218"/>
    </location>
</feature>
<gene>
    <name evidence="9" type="ORF">FG385_10720</name>
</gene>
<evidence type="ECO:0000313" key="10">
    <source>
        <dbReference type="Proteomes" id="UP000305546"/>
    </source>
</evidence>
<dbReference type="InterPro" id="IPR010737">
    <property type="entry name" value="4-carb_acid_sugar_kinase_N"/>
</dbReference>
<dbReference type="Pfam" id="PF17042">
    <property type="entry name" value="NBD_C"/>
    <property type="match status" value="1"/>
</dbReference>